<reference evidence="2" key="1">
    <citation type="submission" date="2015-07" db="EMBL/GenBank/DDBJ databases">
        <title>Draft genome sequence of Streptomyces sp. CMAA 1322, a bacterium isolated from Caatinga biome, from dry forest semiarid of Brazil.</title>
        <authorList>
            <person name="Santos S.N."/>
            <person name="Gacesa R."/>
            <person name="Taketani R.G."/>
            <person name="Long P.F."/>
            <person name="Melo I.S."/>
        </authorList>
    </citation>
    <scope>NUCLEOTIDE SEQUENCE [LARGE SCALE GENOMIC DNA]</scope>
    <source>
        <strain evidence="2">CMAA 1322</strain>
    </source>
</reference>
<name>A0A0K9XBY8_9ACTN</name>
<dbReference type="AlphaFoldDB" id="A0A0K9XBY8"/>
<dbReference type="RefSeq" id="WP_049717539.1">
    <property type="nucleotide sequence ID" value="NZ_LFXA01000012.1"/>
</dbReference>
<evidence type="ECO:0008006" key="3">
    <source>
        <dbReference type="Google" id="ProtNLM"/>
    </source>
</evidence>
<organism evidence="1 2">
    <name type="scientific">Streptomyces caatingaensis</name>
    <dbReference type="NCBI Taxonomy" id="1678637"/>
    <lineage>
        <taxon>Bacteria</taxon>
        <taxon>Bacillati</taxon>
        <taxon>Actinomycetota</taxon>
        <taxon>Actinomycetes</taxon>
        <taxon>Kitasatosporales</taxon>
        <taxon>Streptomycetaceae</taxon>
        <taxon>Streptomyces</taxon>
    </lineage>
</organism>
<dbReference type="STRING" id="1678637.AC230_19335"/>
<comment type="caution">
    <text evidence="1">The sequence shown here is derived from an EMBL/GenBank/DDBJ whole genome shotgun (WGS) entry which is preliminary data.</text>
</comment>
<dbReference type="EMBL" id="LFXA01000012">
    <property type="protein sequence ID" value="KNB50934.1"/>
    <property type="molecule type" value="Genomic_DNA"/>
</dbReference>
<sequence>MTEEEFASLLRDELAIPVTVDDFDADLDTLTQWSSLYLIRLVVAVEQATGRRLSVDKLLTERSLRGLYALAAG</sequence>
<gene>
    <name evidence="1" type="ORF">AC230_19335</name>
</gene>
<dbReference type="PATRIC" id="fig|1678637.3.peg.4156"/>
<proteinExistence type="predicted"/>
<dbReference type="Proteomes" id="UP000037288">
    <property type="component" value="Unassembled WGS sequence"/>
</dbReference>
<keyword evidence="2" id="KW-1185">Reference proteome</keyword>
<evidence type="ECO:0000313" key="2">
    <source>
        <dbReference type="Proteomes" id="UP000037288"/>
    </source>
</evidence>
<dbReference type="InterPro" id="IPR036736">
    <property type="entry name" value="ACP-like_sf"/>
</dbReference>
<accession>A0A0K9XBY8</accession>
<evidence type="ECO:0000313" key="1">
    <source>
        <dbReference type="EMBL" id="KNB50934.1"/>
    </source>
</evidence>
<dbReference type="OrthoDB" id="4257495at2"/>
<protein>
    <recommendedName>
        <fullName evidence="3">Carrier domain-containing protein</fullName>
    </recommendedName>
</protein>
<dbReference type="SUPFAM" id="SSF47336">
    <property type="entry name" value="ACP-like"/>
    <property type="match status" value="1"/>
</dbReference>